<dbReference type="EMBL" id="CP139781">
    <property type="protein sequence ID" value="WRQ87345.1"/>
    <property type="molecule type" value="Genomic_DNA"/>
</dbReference>
<dbReference type="InterPro" id="IPR017896">
    <property type="entry name" value="4Fe4S_Fe-S-bd"/>
</dbReference>
<dbReference type="Pfam" id="PF12800">
    <property type="entry name" value="Fer4_4"/>
    <property type="match status" value="1"/>
</dbReference>
<dbReference type="SUPFAM" id="SSF54862">
    <property type="entry name" value="4Fe-4S ferredoxins"/>
    <property type="match status" value="1"/>
</dbReference>
<dbReference type="Pfam" id="PF00037">
    <property type="entry name" value="Fer4"/>
    <property type="match status" value="1"/>
</dbReference>
<keyword evidence="3" id="KW-0411">Iron-sulfur</keyword>
<keyword evidence="2" id="KW-0408">Iron</keyword>
<sequence>MAYQINAEACMACGSCADACPQGAIKPAGMVFTIEADECMDCGICADQCATAAIAAQP</sequence>
<dbReference type="Gene3D" id="3.30.70.20">
    <property type="match status" value="1"/>
</dbReference>
<organism evidence="5 6">
    <name type="scientific">Actomonas aquatica</name>
    <dbReference type="NCBI Taxonomy" id="2866162"/>
    <lineage>
        <taxon>Bacteria</taxon>
        <taxon>Pseudomonadati</taxon>
        <taxon>Verrucomicrobiota</taxon>
        <taxon>Opitutia</taxon>
        <taxon>Opitutales</taxon>
        <taxon>Opitutaceae</taxon>
        <taxon>Actomonas</taxon>
    </lineage>
</organism>
<feature type="domain" description="4Fe-4S ferredoxin-type" evidence="4">
    <location>
        <begin position="32"/>
        <end position="58"/>
    </location>
</feature>
<dbReference type="PROSITE" id="PS51379">
    <property type="entry name" value="4FE4S_FER_2"/>
    <property type="match status" value="2"/>
</dbReference>
<evidence type="ECO:0000256" key="1">
    <source>
        <dbReference type="ARBA" id="ARBA00022723"/>
    </source>
</evidence>
<evidence type="ECO:0000256" key="2">
    <source>
        <dbReference type="ARBA" id="ARBA00023004"/>
    </source>
</evidence>
<proteinExistence type="predicted"/>
<protein>
    <submittedName>
        <fullName evidence="5">4Fe-4S binding protein</fullName>
    </submittedName>
</protein>
<dbReference type="Proteomes" id="UP000738431">
    <property type="component" value="Chromosome"/>
</dbReference>
<feature type="domain" description="4Fe-4S ferredoxin-type" evidence="4">
    <location>
        <begin position="1"/>
        <end position="30"/>
    </location>
</feature>
<evidence type="ECO:0000313" key="5">
    <source>
        <dbReference type="EMBL" id="WRQ87345.1"/>
    </source>
</evidence>
<keyword evidence="1" id="KW-0479">Metal-binding</keyword>
<keyword evidence="6" id="KW-1185">Reference proteome</keyword>
<evidence type="ECO:0000313" key="6">
    <source>
        <dbReference type="Proteomes" id="UP000738431"/>
    </source>
</evidence>
<dbReference type="PROSITE" id="PS00198">
    <property type="entry name" value="4FE4S_FER_1"/>
    <property type="match status" value="1"/>
</dbReference>
<reference evidence="5 6" key="1">
    <citation type="submission" date="2023-12" db="EMBL/GenBank/DDBJ databases">
        <title>Description of an unclassified Opitutus bacterium of Verrucomicrobiota.</title>
        <authorList>
            <person name="Zhang D.-F."/>
        </authorList>
    </citation>
    <scope>NUCLEOTIDE SEQUENCE [LARGE SCALE GENOMIC DNA]</scope>
    <source>
        <strain evidence="5 6">WL0086</strain>
    </source>
</reference>
<evidence type="ECO:0000259" key="4">
    <source>
        <dbReference type="PROSITE" id="PS51379"/>
    </source>
</evidence>
<dbReference type="RefSeq" id="WP_221029242.1">
    <property type="nucleotide sequence ID" value="NZ_CP139781.1"/>
</dbReference>
<gene>
    <name evidence="5" type="ORF">K1X11_021230</name>
</gene>
<evidence type="ECO:0000256" key="3">
    <source>
        <dbReference type="ARBA" id="ARBA00023014"/>
    </source>
</evidence>
<accession>A0ABZ1CAK5</accession>
<dbReference type="InterPro" id="IPR017900">
    <property type="entry name" value="4Fe4S_Fe_S_CS"/>
</dbReference>
<name>A0ABZ1CAK5_9BACT</name>